<keyword evidence="1" id="KW-0677">Repeat</keyword>
<keyword evidence="2" id="KW-0802">TPR repeat</keyword>
<accession>A0A7W9ASI1</accession>
<evidence type="ECO:0000256" key="1">
    <source>
        <dbReference type="ARBA" id="ARBA00022737"/>
    </source>
</evidence>
<dbReference type="PANTHER" id="PTHR45586">
    <property type="entry name" value="TPR REPEAT-CONTAINING PROTEIN PA4667"/>
    <property type="match status" value="1"/>
</dbReference>
<dbReference type="EMBL" id="JACIJJ010000004">
    <property type="protein sequence ID" value="MBB5699591.1"/>
    <property type="molecule type" value="Genomic_DNA"/>
</dbReference>
<keyword evidence="3" id="KW-1133">Transmembrane helix</keyword>
<comment type="caution">
    <text evidence="4">The sequence shown here is derived from an EMBL/GenBank/DDBJ whole genome shotgun (WGS) entry which is preliminary data.</text>
</comment>
<evidence type="ECO:0000256" key="3">
    <source>
        <dbReference type="SAM" id="Phobius"/>
    </source>
</evidence>
<protein>
    <submittedName>
        <fullName evidence="4">Putative Zn-dependent protease</fullName>
    </submittedName>
</protein>
<proteinExistence type="predicted"/>
<dbReference type="GO" id="GO:0006508">
    <property type="term" value="P:proteolysis"/>
    <property type="evidence" value="ECO:0007669"/>
    <property type="project" value="UniProtKB-KW"/>
</dbReference>
<organism evidence="4 5">
    <name type="scientific">Sphingomonas yantingensis</name>
    <dbReference type="NCBI Taxonomy" id="1241761"/>
    <lineage>
        <taxon>Bacteria</taxon>
        <taxon>Pseudomonadati</taxon>
        <taxon>Pseudomonadota</taxon>
        <taxon>Alphaproteobacteria</taxon>
        <taxon>Sphingomonadales</taxon>
        <taxon>Sphingomonadaceae</taxon>
        <taxon>Sphingomonas</taxon>
    </lineage>
</organism>
<keyword evidence="4" id="KW-0378">Hydrolase</keyword>
<dbReference type="AlphaFoldDB" id="A0A7W9ASI1"/>
<keyword evidence="3" id="KW-0472">Membrane</keyword>
<keyword evidence="4" id="KW-0645">Protease</keyword>
<dbReference type="RefSeq" id="WP_184029815.1">
    <property type="nucleotide sequence ID" value="NZ_JACIJJ010000004.1"/>
</dbReference>
<dbReference type="InterPro" id="IPR051012">
    <property type="entry name" value="CellSynth/LPSAsmb/PSIAsmb"/>
</dbReference>
<dbReference type="InterPro" id="IPR019734">
    <property type="entry name" value="TPR_rpt"/>
</dbReference>
<sequence length="664" mass="69264">MTSSPEPKPVRRSGSVRRRWRRRIVIGVIALFGLGVVTLGIRGLLPDRADRPAAEKALAQAEALLKAGNPSAARAAAGDAVAADPNWGEGQVGLARMQLALDDGLGAGASLDRAQAVGFDMKRTRHLRARALMLMGDPKRAADELAAADPSDAAEADLVRAELATRTGRFGNALATLDRAVAARPADGAAWLALARTRRAAADLSGAIEASARAVAAAPRSTDALALRGELVREQYGLTAALPWFERSLASDPRNHAALIQYAATLGELGRARDMLAALRRATLVRKGSPQALYLQAVLAARARKFDLARHVLDHANGAIDDLPGVMLLRGVLDLQAGEQEQAIAGLRTLVTRQPMNITARKLLATAYLRSDAARNAIGVLGPVVARPDADSYTLALAARAHERIGERQVAAQLLDRAALPAPAAVAAFSPDDGLGVLRQRAAGGSPAERIALIRGLIDAANGPQALSEARALADANPGVPAAQLLLGDVWMMGKRPADAAAAYARVAALRFDEPAAMRLIEALDASGQREKAASTLALFLSQNPQNVAALRLSAHWHLAAGDDAAAAATLEELRLRIGDRDAGLLAELALAHLGLENDARAIEYAAAAYALQPQNPAVADAYGVALLANGDAPGARDLLHKASLLAPGDPIIAQHLREAEAAG</sequence>
<keyword evidence="3" id="KW-0812">Transmembrane</keyword>
<evidence type="ECO:0000313" key="5">
    <source>
        <dbReference type="Proteomes" id="UP000557739"/>
    </source>
</evidence>
<keyword evidence="5" id="KW-1185">Reference proteome</keyword>
<dbReference type="InterPro" id="IPR011990">
    <property type="entry name" value="TPR-like_helical_dom_sf"/>
</dbReference>
<name>A0A7W9ASI1_9SPHN</name>
<dbReference type="Gene3D" id="1.25.40.10">
    <property type="entry name" value="Tetratricopeptide repeat domain"/>
    <property type="match status" value="5"/>
</dbReference>
<dbReference type="PANTHER" id="PTHR45586:SF1">
    <property type="entry name" value="LIPOPOLYSACCHARIDE ASSEMBLY PROTEIN B"/>
    <property type="match status" value="1"/>
</dbReference>
<dbReference type="SUPFAM" id="SSF48452">
    <property type="entry name" value="TPR-like"/>
    <property type="match status" value="4"/>
</dbReference>
<feature type="transmembrane region" description="Helical" evidence="3">
    <location>
        <begin position="24"/>
        <end position="45"/>
    </location>
</feature>
<dbReference type="Pfam" id="PF13432">
    <property type="entry name" value="TPR_16"/>
    <property type="match status" value="2"/>
</dbReference>
<dbReference type="SMART" id="SM00028">
    <property type="entry name" value="TPR"/>
    <property type="match status" value="5"/>
</dbReference>
<evidence type="ECO:0000313" key="4">
    <source>
        <dbReference type="EMBL" id="MBB5699591.1"/>
    </source>
</evidence>
<evidence type="ECO:0000256" key="2">
    <source>
        <dbReference type="ARBA" id="ARBA00022803"/>
    </source>
</evidence>
<gene>
    <name evidence="4" type="ORF">FHR19_002957</name>
</gene>
<reference evidence="4 5" key="1">
    <citation type="submission" date="2020-08" db="EMBL/GenBank/DDBJ databases">
        <title>Genomic Encyclopedia of Type Strains, Phase IV (KMG-IV): sequencing the most valuable type-strain genomes for metagenomic binning, comparative biology and taxonomic classification.</title>
        <authorList>
            <person name="Goeker M."/>
        </authorList>
    </citation>
    <scope>NUCLEOTIDE SEQUENCE [LARGE SCALE GENOMIC DNA]</scope>
    <source>
        <strain evidence="4 5">DSM 27244</strain>
    </source>
</reference>
<dbReference type="Proteomes" id="UP000557739">
    <property type="component" value="Unassembled WGS sequence"/>
</dbReference>
<dbReference type="GO" id="GO:0008233">
    <property type="term" value="F:peptidase activity"/>
    <property type="evidence" value="ECO:0007669"/>
    <property type="project" value="UniProtKB-KW"/>
</dbReference>